<feature type="region of interest" description="Disordered" evidence="2">
    <location>
        <begin position="552"/>
        <end position="628"/>
    </location>
</feature>
<dbReference type="AlphaFoldDB" id="A0A2T4BX17"/>
<dbReference type="OrthoDB" id="5342758at2759"/>
<keyword evidence="1" id="KW-0175">Coiled coil</keyword>
<sequence>MAFFERMTSPHRHPPILPLHNPPKRLPSEYQLNELDPRPDDASSTEGDLPRAWQSHYDEPPESRGASPTTWRSKAGSSQSVHSTKPNRRPMFAGPPPPITASMLISKESFRADSVGPSGRKKPTPYSLLGGSPTEANSVLFDHRREAVINASDSIWRGLRRQEKALEKEVQLLLDQQAAALAAGTGNENEGSSTGSSTPTSTFYSTKSSRSKMASSLYVPPRATRDGNVVPIRQPSNDKPPGLRSTRGALRELITSMTRLKEDEYAHLDDAMMQRQDALNYLDRLGSRKTGIQAELDDLTENGDEPLARELRDLNTQHDTLGKEIQLLEEKLAAMRIEHRTLEERIDDIKNKREAGLSGYYGALRDVTNEANAFVQHPPIQPLDEDLLWQGGEADGDPAASGGREFMRLIPERRTLDMAKSWWTAEMTVLKRCKERVDADRQALEEGGRVWDKVTQLVSTFEADLRQAMQGSTAASSSSSSPKGKDKVSSQEEILTDQLSRMRQVIEELEGQLKQAEEKRWNLLICAIGAELEAFKEAYNVLNSLLHPPEKRLSAGDGADAHNDNNKESEPEHREAMQKEESHGADEESDNEVPSDFLGGEQEVHDEHPIADNSSENEVPPEFLVEHV</sequence>
<feature type="compositionally biased region" description="Basic and acidic residues" evidence="2">
    <location>
        <begin position="552"/>
        <end position="586"/>
    </location>
</feature>
<accession>A0A2T4BX17</accession>
<evidence type="ECO:0000256" key="2">
    <source>
        <dbReference type="SAM" id="MobiDB-lite"/>
    </source>
</evidence>
<feature type="region of interest" description="Disordered" evidence="2">
    <location>
        <begin position="183"/>
        <end position="245"/>
    </location>
</feature>
<proteinExistence type="predicted"/>
<feature type="compositionally biased region" description="Low complexity" evidence="2">
    <location>
        <begin position="192"/>
        <end position="216"/>
    </location>
</feature>
<feature type="coiled-coil region" evidence="1">
    <location>
        <begin position="282"/>
        <end position="352"/>
    </location>
</feature>
<evidence type="ECO:0008006" key="5">
    <source>
        <dbReference type="Google" id="ProtNLM"/>
    </source>
</evidence>
<name>A0A2T4BX17_TRILO</name>
<feature type="compositionally biased region" description="Polar residues" evidence="2">
    <location>
        <begin position="66"/>
        <end position="84"/>
    </location>
</feature>
<feature type="region of interest" description="Disordered" evidence="2">
    <location>
        <begin position="469"/>
        <end position="494"/>
    </location>
</feature>
<evidence type="ECO:0000313" key="4">
    <source>
        <dbReference type="Proteomes" id="UP000240760"/>
    </source>
</evidence>
<dbReference type="EMBL" id="KZ679137">
    <property type="protein sequence ID" value="PTB73899.1"/>
    <property type="molecule type" value="Genomic_DNA"/>
</dbReference>
<evidence type="ECO:0000256" key="1">
    <source>
        <dbReference type="SAM" id="Coils"/>
    </source>
</evidence>
<gene>
    <name evidence="3" type="ORF">M440DRAFT_1339019</name>
</gene>
<keyword evidence="4" id="KW-1185">Reference proteome</keyword>
<organism evidence="3 4">
    <name type="scientific">Trichoderma longibrachiatum ATCC 18648</name>
    <dbReference type="NCBI Taxonomy" id="983965"/>
    <lineage>
        <taxon>Eukaryota</taxon>
        <taxon>Fungi</taxon>
        <taxon>Dikarya</taxon>
        <taxon>Ascomycota</taxon>
        <taxon>Pezizomycotina</taxon>
        <taxon>Sordariomycetes</taxon>
        <taxon>Hypocreomycetidae</taxon>
        <taxon>Hypocreales</taxon>
        <taxon>Hypocreaceae</taxon>
        <taxon>Trichoderma</taxon>
    </lineage>
</organism>
<reference evidence="3 4" key="1">
    <citation type="submission" date="2016-07" db="EMBL/GenBank/DDBJ databases">
        <title>Multiple horizontal gene transfer events from other fungi enriched the ability of initially mycotrophic Trichoderma (Ascomycota) to feed on dead plant biomass.</title>
        <authorList>
            <consortium name="DOE Joint Genome Institute"/>
            <person name="Aerts A."/>
            <person name="Atanasova L."/>
            <person name="Chenthamara K."/>
            <person name="Zhang J."/>
            <person name="Grujic M."/>
            <person name="Henrissat B."/>
            <person name="Kuo A."/>
            <person name="Salamov A."/>
            <person name="Lipzen A."/>
            <person name="Labutti K."/>
            <person name="Barry K."/>
            <person name="Miao Y."/>
            <person name="Rahimi M.J."/>
            <person name="Shen Q."/>
            <person name="Grigoriev I.V."/>
            <person name="Kubicek C.P."/>
            <person name="Druzhinina I.S."/>
        </authorList>
    </citation>
    <scope>NUCLEOTIDE SEQUENCE [LARGE SCALE GENOMIC DNA]</scope>
    <source>
        <strain evidence="3 4">ATCC 18648</strain>
    </source>
</reference>
<evidence type="ECO:0000313" key="3">
    <source>
        <dbReference type="EMBL" id="PTB73899.1"/>
    </source>
</evidence>
<dbReference type="Proteomes" id="UP000240760">
    <property type="component" value="Unassembled WGS sequence"/>
</dbReference>
<feature type="region of interest" description="Disordered" evidence="2">
    <location>
        <begin position="1"/>
        <end position="131"/>
    </location>
</feature>
<feature type="compositionally biased region" description="Pro residues" evidence="2">
    <location>
        <begin position="15"/>
        <end position="25"/>
    </location>
</feature>
<protein>
    <recommendedName>
        <fullName evidence="5">Autophagy-related protein 28</fullName>
    </recommendedName>
</protein>
<dbReference type="STRING" id="983965.A0A2T4BX17"/>